<evidence type="ECO:0000256" key="5">
    <source>
        <dbReference type="SAM" id="MobiDB-lite"/>
    </source>
</evidence>
<dbReference type="InterPro" id="IPR002491">
    <property type="entry name" value="ABC_transptr_periplasmic_BD"/>
</dbReference>
<dbReference type="PANTHER" id="PTHR30532">
    <property type="entry name" value="IRON III DICITRATE-BINDING PERIPLASMIC PROTEIN"/>
    <property type="match status" value="1"/>
</dbReference>
<name>A0A917GQC3_9BACL</name>
<keyword evidence="3" id="KW-0813">Transport</keyword>
<comment type="caution">
    <text evidence="8">The sequence shown here is derived from an EMBL/GenBank/DDBJ whole genome shotgun (WGS) entry which is preliminary data.</text>
</comment>
<gene>
    <name evidence="8" type="primary">fhuD</name>
    <name evidence="8" type="ORF">GCM10010918_03160</name>
</gene>
<comment type="similarity">
    <text evidence="2">Belongs to the bacterial solute-binding protein 8 family.</text>
</comment>
<feature type="compositionally biased region" description="Basic and acidic residues" evidence="5">
    <location>
        <begin position="26"/>
        <end position="35"/>
    </location>
</feature>
<keyword evidence="9" id="KW-1185">Reference proteome</keyword>
<dbReference type="EMBL" id="BMHY01000001">
    <property type="protein sequence ID" value="GGG53752.1"/>
    <property type="molecule type" value="Genomic_DNA"/>
</dbReference>
<dbReference type="Pfam" id="PF01497">
    <property type="entry name" value="Peripla_BP_2"/>
    <property type="match status" value="1"/>
</dbReference>
<dbReference type="AlphaFoldDB" id="A0A917GQC3"/>
<evidence type="ECO:0000313" key="8">
    <source>
        <dbReference type="EMBL" id="GGG53752.1"/>
    </source>
</evidence>
<feature type="domain" description="Fe/B12 periplasmic-binding" evidence="7">
    <location>
        <begin position="55"/>
        <end position="304"/>
    </location>
</feature>
<organism evidence="8 9">
    <name type="scientific">Paenibacillus radicis</name>
    <name type="common">ex Gao et al. 2016</name>
    <dbReference type="NCBI Taxonomy" id="1737354"/>
    <lineage>
        <taxon>Bacteria</taxon>
        <taxon>Bacillati</taxon>
        <taxon>Bacillota</taxon>
        <taxon>Bacilli</taxon>
        <taxon>Bacillales</taxon>
        <taxon>Paenibacillaceae</taxon>
        <taxon>Paenibacillus</taxon>
    </lineage>
</organism>
<dbReference type="InterPro" id="IPR051313">
    <property type="entry name" value="Bact_iron-sidero_bind"/>
</dbReference>
<dbReference type="GO" id="GO:1901678">
    <property type="term" value="P:iron coordination entity transport"/>
    <property type="evidence" value="ECO:0007669"/>
    <property type="project" value="UniProtKB-ARBA"/>
</dbReference>
<dbReference type="Proteomes" id="UP000600247">
    <property type="component" value="Unassembled WGS sequence"/>
</dbReference>
<dbReference type="SUPFAM" id="SSF53807">
    <property type="entry name" value="Helical backbone' metal receptor"/>
    <property type="match status" value="1"/>
</dbReference>
<keyword evidence="4 6" id="KW-0732">Signal</keyword>
<dbReference type="PANTHER" id="PTHR30532:SF26">
    <property type="entry name" value="IRON(3+)-HYDROXAMATE-BINDING PROTEIN FHUD"/>
    <property type="match status" value="1"/>
</dbReference>
<feature type="signal peptide" evidence="6">
    <location>
        <begin position="1"/>
        <end position="19"/>
    </location>
</feature>
<evidence type="ECO:0000313" key="9">
    <source>
        <dbReference type="Proteomes" id="UP000600247"/>
    </source>
</evidence>
<sequence length="304" mass="33694">MKKTSIVVVMLMLMLVANACSSESGPKTEEGEGKSGTRQYESENGPVEIPADPKRIVALTNAPNILAMDVDLVGVDEWTKMNPLFTDKLEGVATVSDEKLEEVLALKPDLIIAGSTMKNLDQLREIAPTVVYTWGKLDYLQQQLEIGKVLNKEKEAQAWIDDFTSRAKAAGEEIKAKNGANTSVSVFEADSQNFYVFGNNWARGTEILYQAMGLQMTDKVKQDAQGPGAYTLSLELLPEYAGDFIVLSRKQGNENSFMQSEVWKKIDAVKNNRVIEIDTEASTYSDPVTLENLLKIFHEQFLAN</sequence>
<evidence type="ECO:0000256" key="4">
    <source>
        <dbReference type="ARBA" id="ARBA00022729"/>
    </source>
</evidence>
<evidence type="ECO:0000256" key="6">
    <source>
        <dbReference type="SAM" id="SignalP"/>
    </source>
</evidence>
<comment type="subcellular location">
    <subcellularLocation>
        <location evidence="1">Cell envelope</location>
    </subcellularLocation>
</comment>
<dbReference type="CDD" id="cd01138">
    <property type="entry name" value="FeuA"/>
    <property type="match status" value="1"/>
</dbReference>
<dbReference type="GO" id="GO:0030288">
    <property type="term" value="C:outer membrane-bounded periplasmic space"/>
    <property type="evidence" value="ECO:0007669"/>
    <property type="project" value="TreeGrafter"/>
</dbReference>
<evidence type="ECO:0000256" key="1">
    <source>
        <dbReference type="ARBA" id="ARBA00004196"/>
    </source>
</evidence>
<evidence type="ECO:0000256" key="3">
    <source>
        <dbReference type="ARBA" id="ARBA00022448"/>
    </source>
</evidence>
<feature type="region of interest" description="Disordered" evidence="5">
    <location>
        <begin position="22"/>
        <end position="49"/>
    </location>
</feature>
<protein>
    <submittedName>
        <fullName evidence="8">ABC transporter substrate-binding protein</fullName>
    </submittedName>
</protein>
<evidence type="ECO:0000256" key="2">
    <source>
        <dbReference type="ARBA" id="ARBA00008814"/>
    </source>
</evidence>
<proteinExistence type="inferred from homology"/>
<feature type="chain" id="PRO_5038497870" evidence="6">
    <location>
        <begin position="20"/>
        <end position="304"/>
    </location>
</feature>
<accession>A0A917GQC3</accession>
<dbReference type="RefSeq" id="WP_188887182.1">
    <property type="nucleotide sequence ID" value="NZ_BMHY01000001.1"/>
</dbReference>
<dbReference type="PROSITE" id="PS50983">
    <property type="entry name" value="FE_B12_PBP"/>
    <property type="match status" value="1"/>
</dbReference>
<reference evidence="8 9" key="1">
    <citation type="journal article" date="2014" name="Int. J. Syst. Evol. Microbiol.">
        <title>Complete genome sequence of Corynebacterium casei LMG S-19264T (=DSM 44701T), isolated from a smear-ripened cheese.</title>
        <authorList>
            <consortium name="US DOE Joint Genome Institute (JGI-PGF)"/>
            <person name="Walter F."/>
            <person name="Albersmeier A."/>
            <person name="Kalinowski J."/>
            <person name="Ruckert C."/>
        </authorList>
    </citation>
    <scope>NUCLEOTIDE SEQUENCE [LARGE SCALE GENOMIC DNA]</scope>
    <source>
        <strain evidence="8 9">CGMCC 1.15286</strain>
    </source>
</reference>
<evidence type="ECO:0000259" key="7">
    <source>
        <dbReference type="PROSITE" id="PS50983"/>
    </source>
</evidence>
<dbReference type="Gene3D" id="3.40.50.1980">
    <property type="entry name" value="Nitrogenase molybdenum iron protein domain"/>
    <property type="match status" value="2"/>
</dbReference>